<dbReference type="GO" id="GO:0043531">
    <property type="term" value="F:ADP binding"/>
    <property type="evidence" value="ECO:0007669"/>
    <property type="project" value="InterPro"/>
</dbReference>
<dbReference type="InterPro" id="IPR058922">
    <property type="entry name" value="WHD_DRP"/>
</dbReference>
<evidence type="ECO:0000256" key="6">
    <source>
        <dbReference type="ARBA" id="ARBA00022840"/>
    </source>
</evidence>
<dbReference type="PRINTS" id="PR00364">
    <property type="entry name" value="DISEASERSIST"/>
</dbReference>
<dbReference type="Gene3D" id="3.40.50.300">
    <property type="entry name" value="P-loop containing nucleotide triphosphate hydrolases"/>
    <property type="match status" value="1"/>
</dbReference>
<evidence type="ECO:0000256" key="3">
    <source>
        <dbReference type="ARBA" id="ARBA00022737"/>
    </source>
</evidence>
<proteinExistence type="inferred from homology"/>
<dbReference type="InterPro" id="IPR055414">
    <property type="entry name" value="LRR_R13L4/SHOC2-like"/>
</dbReference>
<keyword evidence="6" id="KW-0067">ATP-binding</keyword>
<evidence type="ECO:0000313" key="11">
    <source>
        <dbReference type="Proteomes" id="UP000030748"/>
    </source>
</evidence>
<sequence length="643" mass="73085">MPGLGKTTLAGKIFRDPAIVYRFHTRIWVYISQEFTRKDVFLAILKEFTKVTEETKTKSDHELAMLVAAKLDEGRFLIVMDDVWTAEDWDKLKIVLPHTNSMGKVLITSRHVEVAQCANVNRPPYKLRFLTHAESWLLLRLEVFGKPVCPPELEDHGNLIAKDCNGLPLAIVVIGGILVKNFSASNEATWKKVSESVRFIQQSNEVSLEETAEGYLEDLISRNLVRVDKVKSDGKIKTCRIHDMLRDFCINEARNEKENFLQEIKKTNEGFAPPISQIEKYRRLCIHSNVLSFISSKPYGHRVRSFVCFSKEDVILPADCISNIPTSFKLLRVLDVKPIIFGKSIPSDMYQLLHLRYIVLSFNLSVVPAHFSKLWNLQTLIVDTPSRNIAIRADIWNMLHLRHLKTNASASLPKRDSSDKGGQKLQTLDTISPQSCSEQVFDTACNLKKLGIRGPLASLIDGKIGSFGILRKMDHLENLKLLNDVFPRPASEGQLRYLPQPYEFPPKLKSLTLSDTSLDWSHMPILGSLEKLIVLKLKDNAFMGEIWKTADGGFRHLEVLHIGPTNLVVWRASDRHFPKLRRLELYNCEELVQVPIGLADIQSLQFLELNCSNFAAASAKKIRNIKKQQVSIFKLSVFPPLDE</sequence>
<feature type="domain" description="Disease resistance R13L4/SHOC-2-like LRR" evidence="9">
    <location>
        <begin position="303"/>
        <end position="620"/>
    </location>
</feature>
<dbReference type="GO" id="GO:0006952">
    <property type="term" value="P:defense response"/>
    <property type="evidence" value="ECO:0007669"/>
    <property type="project" value="UniProtKB-KW"/>
</dbReference>
<evidence type="ECO:0000259" key="9">
    <source>
        <dbReference type="Pfam" id="PF23598"/>
    </source>
</evidence>
<evidence type="ECO:0000256" key="2">
    <source>
        <dbReference type="ARBA" id="ARBA00022614"/>
    </source>
</evidence>
<keyword evidence="4" id="KW-0547">Nucleotide-binding</keyword>
<dbReference type="PANTHER" id="PTHR15140">
    <property type="entry name" value="TUBULIN-SPECIFIC CHAPERONE E"/>
    <property type="match status" value="1"/>
</dbReference>
<evidence type="ECO:0000313" key="10">
    <source>
        <dbReference type="EMBL" id="EYU21173.1"/>
    </source>
</evidence>
<dbReference type="InterPro" id="IPR002182">
    <property type="entry name" value="NB-ARC"/>
</dbReference>
<dbReference type="Gene3D" id="3.80.10.10">
    <property type="entry name" value="Ribonuclease Inhibitor"/>
    <property type="match status" value="1"/>
</dbReference>
<keyword evidence="3" id="KW-0677">Repeat</keyword>
<evidence type="ECO:0000259" key="7">
    <source>
        <dbReference type="Pfam" id="PF00931"/>
    </source>
</evidence>
<dbReference type="eggNOG" id="KOG4658">
    <property type="taxonomic scope" value="Eukaryota"/>
</dbReference>
<dbReference type="Pfam" id="PF23598">
    <property type="entry name" value="LRR_14"/>
    <property type="match status" value="1"/>
</dbReference>
<dbReference type="PANTHER" id="PTHR15140:SF56">
    <property type="entry name" value="NB-ARC DOMAIN-CONTAINING PROTEIN"/>
    <property type="match status" value="1"/>
</dbReference>
<organism evidence="10 11">
    <name type="scientific">Erythranthe guttata</name>
    <name type="common">Yellow monkey flower</name>
    <name type="synonym">Mimulus guttatus</name>
    <dbReference type="NCBI Taxonomy" id="4155"/>
    <lineage>
        <taxon>Eukaryota</taxon>
        <taxon>Viridiplantae</taxon>
        <taxon>Streptophyta</taxon>
        <taxon>Embryophyta</taxon>
        <taxon>Tracheophyta</taxon>
        <taxon>Spermatophyta</taxon>
        <taxon>Magnoliopsida</taxon>
        <taxon>eudicotyledons</taxon>
        <taxon>Gunneridae</taxon>
        <taxon>Pentapetalae</taxon>
        <taxon>asterids</taxon>
        <taxon>lamiids</taxon>
        <taxon>Lamiales</taxon>
        <taxon>Phrymaceae</taxon>
        <taxon>Erythranthe</taxon>
    </lineage>
</organism>
<dbReference type="Pfam" id="PF00931">
    <property type="entry name" value="NB-ARC"/>
    <property type="match status" value="1"/>
</dbReference>
<feature type="domain" description="Disease resistance protein winged helix" evidence="8">
    <location>
        <begin position="198"/>
        <end position="248"/>
    </location>
</feature>
<dbReference type="Proteomes" id="UP000030748">
    <property type="component" value="Unassembled WGS sequence"/>
</dbReference>
<accession>A0A022Q207</accession>
<dbReference type="InterPro" id="IPR032675">
    <property type="entry name" value="LRR_dom_sf"/>
</dbReference>
<dbReference type="STRING" id="4155.A0A022Q207"/>
<dbReference type="SUPFAM" id="SSF52058">
    <property type="entry name" value="L domain-like"/>
    <property type="match status" value="1"/>
</dbReference>
<name>A0A022Q207_ERYGU</name>
<dbReference type="SUPFAM" id="SSF52540">
    <property type="entry name" value="P-loop containing nucleoside triphosphate hydrolases"/>
    <property type="match status" value="1"/>
</dbReference>
<protein>
    <submittedName>
        <fullName evidence="10">Uncharacterized protein</fullName>
    </submittedName>
</protein>
<dbReference type="FunFam" id="3.40.50.300:FF:001091">
    <property type="entry name" value="Probable disease resistance protein At1g61300"/>
    <property type="match status" value="1"/>
</dbReference>
<evidence type="ECO:0000256" key="5">
    <source>
        <dbReference type="ARBA" id="ARBA00022821"/>
    </source>
</evidence>
<dbReference type="AlphaFoldDB" id="A0A022Q207"/>
<dbReference type="GO" id="GO:0005524">
    <property type="term" value="F:ATP binding"/>
    <property type="evidence" value="ECO:0007669"/>
    <property type="project" value="UniProtKB-KW"/>
</dbReference>
<evidence type="ECO:0000256" key="4">
    <source>
        <dbReference type="ARBA" id="ARBA00022741"/>
    </source>
</evidence>
<keyword evidence="11" id="KW-1185">Reference proteome</keyword>
<dbReference type="InterPro" id="IPR042197">
    <property type="entry name" value="Apaf_helical"/>
</dbReference>
<reference evidence="10 11" key="1">
    <citation type="journal article" date="2013" name="Proc. Natl. Acad. Sci. U.S.A.">
        <title>Fine-scale variation in meiotic recombination in Mimulus inferred from population shotgun sequencing.</title>
        <authorList>
            <person name="Hellsten U."/>
            <person name="Wright K.M."/>
            <person name="Jenkins J."/>
            <person name="Shu S."/>
            <person name="Yuan Y."/>
            <person name="Wessler S.R."/>
            <person name="Schmutz J."/>
            <person name="Willis J.H."/>
            <person name="Rokhsar D.S."/>
        </authorList>
    </citation>
    <scope>NUCLEOTIDE SEQUENCE [LARGE SCALE GENOMIC DNA]</scope>
    <source>
        <strain evidence="11">cv. DUN x IM62</strain>
    </source>
</reference>
<comment type="similarity">
    <text evidence="1">Belongs to the disease resistance NB-LRR family.</text>
</comment>
<dbReference type="EMBL" id="KI632224">
    <property type="protein sequence ID" value="EYU21173.1"/>
    <property type="molecule type" value="Genomic_DNA"/>
</dbReference>
<dbReference type="Pfam" id="PF23559">
    <property type="entry name" value="WHD_DRP"/>
    <property type="match status" value="1"/>
</dbReference>
<evidence type="ECO:0000256" key="1">
    <source>
        <dbReference type="ARBA" id="ARBA00008894"/>
    </source>
</evidence>
<gene>
    <name evidence="10" type="ORF">MIMGU_mgv1a002728mg</name>
</gene>
<feature type="domain" description="NB-ARC" evidence="7">
    <location>
        <begin position="1"/>
        <end position="147"/>
    </location>
</feature>
<evidence type="ECO:0000259" key="8">
    <source>
        <dbReference type="Pfam" id="PF23559"/>
    </source>
</evidence>
<dbReference type="Gene3D" id="1.10.8.430">
    <property type="entry name" value="Helical domain of apoptotic protease-activating factors"/>
    <property type="match status" value="1"/>
</dbReference>
<keyword evidence="2" id="KW-0433">Leucine-rich repeat</keyword>
<dbReference type="InterPro" id="IPR027417">
    <property type="entry name" value="P-loop_NTPase"/>
</dbReference>
<keyword evidence="5" id="KW-0611">Plant defense</keyword>